<reference evidence="1" key="1">
    <citation type="journal article" date="2017" name="Microb. Genom.">
        <title>An untypeable enterotoxigenic Escherichia coli represents one of the dominant types causing human disease.</title>
        <authorList>
            <person name="Iguchi A."/>
            <person name="von Mentzer A."/>
            <person name="Kikuchi T."/>
            <person name="Thomson N.R."/>
        </authorList>
    </citation>
    <scope>NUCLEOTIDE SEQUENCE</scope>
    <source>
        <strain evidence="1">E2348</strain>
    </source>
</reference>
<evidence type="ECO:0000313" key="3">
    <source>
        <dbReference type="Proteomes" id="UP000254159"/>
    </source>
</evidence>
<name>A0A1J1DXK3_ECOLX</name>
<gene>
    <name evidence="2" type="ORF">NCTC10865_02400</name>
</gene>
<proteinExistence type="predicted"/>
<dbReference type="AlphaFoldDB" id="A0A1J1DXK3"/>
<organism evidence="1">
    <name type="scientific">Escherichia coli</name>
    <dbReference type="NCBI Taxonomy" id="562"/>
    <lineage>
        <taxon>Bacteria</taxon>
        <taxon>Pseudomonadati</taxon>
        <taxon>Pseudomonadota</taxon>
        <taxon>Gammaproteobacteria</taxon>
        <taxon>Enterobacterales</taxon>
        <taxon>Enterobacteriaceae</taxon>
        <taxon>Escherichia</taxon>
    </lineage>
</organism>
<dbReference type="Gene3D" id="3.40.50.2000">
    <property type="entry name" value="Glycogen Phosphorylase B"/>
    <property type="match status" value="1"/>
</dbReference>
<protein>
    <submittedName>
        <fullName evidence="1">Putative glycosyltranslocase</fullName>
    </submittedName>
</protein>
<dbReference type="RefSeq" id="WP_032181167.1">
    <property type="nucleotide sequence ID" value="NZ_BDOY01000004.1"/>
</dbReference>
<sequence>MFVFFAKHPGSNPNQGMHHRILAIDNIVRDKERKYVHVSFFKNLRRKITQIDAKTTQYEFNFFIHFFIINKILSNASIIYIHTIINGLKACLLFNKKTVLTILDAHGVVPEESKMNNEVIKKHVFSLAEKMCFRKVDYIIHVSNAMKEHFDNKYSNRKNRDIILPIFGKMPEHKSINANEHDYILFCYVGGTQKWQNFDDVFAFAINTASPNYRFHFMIPSTDIKKYIEMIPQSIKEYIIINNGGRNEVYDLLQRADFGFLLRDDVLVNNVACPTKAIEYLHFDVIPIVKNNHIGDLNVYGVETLLFSNMECVYMGQLNFEKITKHNKLAYKKMLDDTNKAILELKSIYDERSDY</sequence>
<dbReference type="Proteomes" id="UP000254159">
    <property type="component" value="Unassembled WGS sequence"/>
</dbReference>
<accession>A0A1J1DXK3</accession>
<dbReference type="EMBL" id="LC177548">
    <property type="protein sequence ID" value="BAV90443.1"/>
    <property type="molecule type" value="Genomic_DNA"/>
</dbReference>
<evidence type="ECO:0000313" key="1">
    <source>
        <dbReference type="EMBL" id="BAV90443.1"/>
    </source>
</evidence>
<evidence type="ECO:0000313" key="2">
    <source>
        <dbReference type="EMBL" id="STI17116.1"/>
    </source>
</evidence>
<reference evidence="2 3" key="2">
    <citation type="submission" date="2018-06" db="EMBL/GenBank/DDBJ databases">
        <authorList>
            <consortium name="Pathogen Informatics"/>
            <person name="Doyle S."/>
        </authorList>
    </citation>
    <scope>NUCLEOTIDE SEQUENCE [LARGE SCALE GENOMIC DNA]</scope>
    <source>
        <strain evidence="2 3">NCTC10865</strain>
    </source>
</reference>
<dbReference type="EMBL" id="UGCD01000002">
    <property type="protein sequence ID" value="STI17116.1"/>
    <property type="molecule type" value="Genomic_DNA"/>
</dbReference>
<dbReference type="SUPFAM" id="SSF53756">
    <property type="entry name" value="UDP-Glycosyltransferase/glycogen phosphorylase"/>
    <property type="match status" value="1"/>
</dbReference>